<proteinExistence type="predicted"/>
<dbReference type="EMBL" id="CAJVQB010002672">
    <property type="protein sequence ID" value="CAG8583426.1"/>
    <property type="molecule type" value="Genomic_DNA"/>
</dbReference>
<evidence type="ECO:0000313" key="2">
    <source>
        <dbReference type="Proteomes" id="UP000789901"/>
    </source>
</evidence>
<evidence type="ECO:0000313" key="1">
    <source>
        <dbReference type="EMBL" id="CAG8583426.1"/>
    </source>
</evidence>
<dbReference type="InterPro" id="IPR011067">
    <property type="entry name" value="Plasmid_toxin/cell-grow_inhib"/>
</dbReference>
<gene>
    <name evidence="1" type="ORF">GMARGA_LOCUS6059</name>
</gene>
<dbReference type="SUPFAM" id="SSF50118">
    <property type="entry name" value="Cell growth inhibitor/plasmid maintenance toxic component"/>
    <property type="match status" value="1"/>
</dbReference>
<organism evidence="1 2">
    <name type="scientific">Gigaspora margarita</name>
    <dbReference type="NCBI Taxonomy" id="4874"/>
    <lineage>
        <taxon>Eukaryota</taxon>
        <taxon>Fungi</taxon>
        <taxon>Fungi incertae sedis</taxon>
        <taxon>Mucoromycota</taxon>
        <taxon>Glomeromycotina</taxon>
        <taxon>Glomeromycetes</taxon>
        <taxon>Diversisporales</taxon>
        <taxon>Gigasporaceae</taxon>
        <taxon>Gigaspora</taxon>
    </lineage>
</organism>
<sequence length="92" mass="10523">MSEKNNFQKGEIWLLKNPERIKELGKDYRPVLIISNNDRNENGNSVVALPTTTEDVEDISPTEVFINNTPMNGVAGKETMEKVKIAWKISFW</sequence>
<name>A0ABN7UFE8_GIGMA</name>
<dbReference type="Pfam" id="PF02452">
    <property type="entry name" value="PemK_toxin"/>
    <property type="match status" value="1"/>
</dbReference>
<protein>
    <submittedName>
        <fullName evidence="1">27223_t:CDS:1</fullName>
    </submittedName>
</protein>
<keyword evidence="2" id="KW-1185">Reference proteome</keyword>
<dbReference type="Gene3D" id="2.30.30.110">
    <property type="match status" value="1"/>
</dbReference>
<comment type="caution">
    <text evidence="1">The sequence shown here is derived from an EMBL/GenBank/DDBJ whole genome shotgun (WGS) entry which is preliminary data.</text>
</comment>
<dbReference type="Proteomes" id="UP000789901">
    <property type="component" value="Unassembled WGS sequence"/>
</dbReference>
<dbReference type="InterPro" id="IPR003477">
    <property type="entry name" value="PemK-like"/>
</dbReference>
<reference evidence="1 2" key="1">
    <citation type="submission" date="2021-06" db="EMBL/GenBank/DDBJ databases">
        <authorList>
            <person name="Kallberg Y."/>
            <person name="Tangrot J."/>
            <person name="Rosling A."/>
        </authorList>
    </citation>
    <scope>NUCLEOTIDE SEQUENCE [LARGE SCALE GENOMIC DNA]</scope>
    <source>
        <strain evidence="1 2">120-4 pot B 10/14</strain>
    </source>
</reference>
<accession>A0ABN7UFE8</accession>